<evidence type="ECO:0000256" key="2">
    <source>
        <dbReference type="SAM" id="SignalP"/>
    </source>
</evidence>
<dbReference type="AlphaFoldDB" id="A0AA36M6E1"/>
<evidence type="ECO:0000313" key="3">
    <source>
        <dbReference type="EMBL" id="CAJ0599405.1"/>
    </source>
</evidence>
<proteinExistence type="predicted"/>
<keyword evidence="4" id="KW-1185">Reference proteome</keyword>
<dbReference type="Proteomes" id="UP001176961">
    <property type="component" value="Unassembled WGS sequence"/>
</dbReference>
<sequence>MWLLKGLLFAVLLALVSTKGIHPNKDSTKGIHPNKRSLDSLEDWGLNSRPIN</sequence>
<name>A0AA36M6E1_CYLNA</name>
<evidence type="ECO:0000313" key="4">
    <source>
        <dbReference type="Proteomes" id="UP001176961"/>
    </source>
</evidence>
<reference evidence="3" key="1">
    <citation type="submission" date="2023-07" db="EMBL/GenBank/DDBJ databases">
        <authorList>
            <consortium name="CYATHOMIX"/>
        </authorList>
    </citation>
    <scope>NUCLEOTIDE SEQUENCE</scope>
    <source>
        <strain evidence="3">N/A</strain>
    </source>
</reference>
<accession>A0AA36M6E1</accession>
<gene>
    <name evidence="3" type="ORF">CYNAS_LOCUS11388</name>
</gene>
<comment type="caution">
    <text evidence="3">The sequence shown here is derived from an EMBL/GenBank/DDBJ whole genome shotgun (WGS) entry which is preliminary data.</text>
</comment>
<keyword evidence="2" id="KW-0732">Signal</keyword>
<dbReference type="EMBL" id="CATQJL010000223">
    <property type="protein sequence ID" value="CAJ0599405.1"/>
    <property type="molecule type" value="Genomic_DNA"/>
</dbReference>
<evidence type="ECO:0000256" key="1">
    <source>
        <dbReference type="SAM" id="MobiDB-lite"/>
    </source>
</evidence>
<organism evidence="3 4">
    <name type="scientific">Cylicocyclus nassatus</name>
    <name type="common">Nematode worm</name>
    <dbReference type="NCBI Taxonomy" id="53992"/>
    <lineage>
        <taxon>Eukaryota</taxon>
        <taxon>Metazoa</taxon>
        <taxon>Ecdysozoa</taxon>
        <taxon>Nematoda</taxon>
        <taxon>Chromadorea</taxon>
        <taxon>Rhabditida</taxon>
        <taxon>Rhabditina</taxon>
        <taxon>Rhabditomorpha</taxon>
        <taxon>Strongyloidea</taxon>
        <taxon>Strongylidae</taxon>
        <taxon>Cylicocyclus</taxon>
    </lineage>
</organism>
<feature type="region of interest" description="Disordered" evidence="1">
    <location>
        <begin position="21"/>
        <end position="52"/>
    </location>
</feature>
<feature type="chain" id="PRO_5041406187" evidence="2">
    <location>
        <begin position="19"/>
        <end position="52"/>
    </location>
</feature>
<feature type="signal peptide" evidence="2">
    <location>
        <begin position="1"/>
        <end position="18"/>
    </location>
</feature>
<protein>
    <submittedName>
        <fullName evidence="3">Uncharacterized protein</fullName>
    </submittedName>
</protein>